<dbReference type="Proteomes" id="UP000078343">
    <property type="component" value="Unassembled WGS sequence"/>
</dbReference>
<protein>
    <recommendedName>
        <fullName evidence="2">Fucose-specific lectin</fullName>
    </recommendedName>
</protein>
<gene>
    <name evidence="4" type="ORF">AYL99_04882</name>
</gene>
<reference evidence="4 5" key="1">
    <citation type="submission" date="2016-04" db="EMBL/GenBank/DDBJ databases">
        <title>Draft genome of Fonsecaea erecta CBS 125763.</title>
        <authorList>
            <person name="Weiss V.A."/>
            <person name="Vicente V.A."/>
            <person name="Raittz R.T."/>
            <person name="Moreno L.F."/>
            <person name="De Souza E.M."/>
            <person name="Pedrosa F.O."/>
            <person name="Steffens M.B."/>
            <person name="Faoro H."/>
            <person name="Tadra-Sfeir M.Z."/>
            <person name="Najafzadeh M.J."/>
            <person name="Felipe M.S."/>
            <person name="Teixeira M."/>
            <person name="Sun J."/>
            <person name="Xi L."/>
            <person name="Gomes R."/>
            <person name="De Azevedo C.M."/>
            <person name="Salgado C.G."/>
            <person name="Da Silva M.B."/>
            <person name="Nascimento M.F."/>
            <person name="Queiroz-Telles F."/>
            <person name="Attili D.S."/>
            <person name="Gorbushina A."/>
        </authorList>
    </citation>
    <scope>NUCLEOTIDE SEQUENCE [LARGE SCALE GENOMIC DNA]</scope>
    <source>
        <strain evidence="4 5">CBS 125763</strain>
    </source>
</reference>
<dbReference type="InterPro" id="IPR012475">
    <property type="entry name" value="Fungal_lectin"/>
</dbReference>
<dbReference type="RefSeq" id="XP_018693247.1">
    <property type="nucleotide sequence ID" value="XM_018836394.1"/>
</dbReference>
<evidence type="ECO:0000313" key="4">
    <source>
        <dbReference type="EMBL" id="OAP59880.1"/>
    </source>
</evidence>
<evidence type="ECO:0000256" key="2">
    <source>
        <dbReference type="ARBA" id="ARBA00015560"/>
    </source>
</evidence>
<evidence type="ECO:0000256" key="3">
    <source>
        <dbReference type="ARBA" id="ARBA00022734"/>
    </source>
</evidence>
<evidence type="ECO:0000256" key="1">
    <source>
        <dbReference type="ARBA" id="ARBA00009042"/>
    </source>
</evidence>
<evidence type="ECO:0000313" key="5">
    <source>
        <dbReference type="Proteomes" id="UP000078343"/>
    </source>
</evidence>
<proteinExistence type="inferred from homology"/>
<keyword evidence="5" id="KW-1185">Reference proteome</keyword>
<accession>A0A178ZJB0</accession>
<dbReference type="EMBL" id="LVYI01000004">
    <property type="protein sequence ID" value="OAP59880.1"/>
    <property type="molecule type" value="Genomic_DNA"/>
</dbReference>
<comment type="caution">
    <text evidence="4">The sequence shown here is derived from an EMBL/GenBank/DDBJ whole genome shotgun (WGS) entry which is preliminary data.</text>
</comment>
<keyword evidence="3" id="KW-0430">Lectin</keyword>
<dbReference type="GO" id="GO:0030246">
    <property type="term" value="F:carbohydrate binding"/>
    <property type="evidence" value="ECO:0007669"/>
    <property type="project" value="UniProtKB-KW"/>
</dbReference>
<dbReference type="Pfam" id="PF07938">
    <property type="entry name" value="Fungal_lectin"/>
    <property type="match status" value="1"/>
</dbReference>
<dbReference type="GeneID" id="30009050"/>
<dbReference type="AlphaFoldDB" id="A0A178ZJB0"/>
<dbReference type="OrthoDB" id="5352177at2759"/>
<dbReference type="Gene3D" id="2.120.10.70">
    <property type="entry name" value="Fucose-specific lectin"/>
    <property type="match status" value="1"/>
</dbReference>
<sequence>MLPITILIVVDSGPDPVADGGFTWGPSPDDTLFTLHNLVLTLQSENMILVHTAHRSGDSNATFKAPFNFSTTLTDLNAYDEIWLFGYAGTNGGGPSISDDEVRAIAVFMERGGGVLATGDHAGLGSLMCGKIPRVRSMRKWYGAGEPDIPAGAPANWPGSTGDRADTLVQGRDGQWDFDNQSDDLPQVLSFPNGVAHPILSGPAGPINQFPDHMHEGEVLGFNGVSGPGLRTPWKLDDALTFSGQTFVEYPIINGHQELPLVIATGQVQGGHPTFVENTGRPCESQFFNDPSLTTEKQINILAVYDGHVAGVGRIITDSSFHHYLDLNTTGDPCSTGAKVVGFNTSEGASVLEALQSYWVNAAQWLAGPQFSSITGSSPDGNIPTAFFTHGGDPLQHAVSVPTTTNPSGPRSWTIINGLPGRNVQRGSGLTSCGISDTDTRVYYTDTTSRVNQTIWNGTLGSSSAYESMVLPSLEVRSGSSIISIKKTHEVGVYYIDSVNRINELSASTTSKTAAWSNNVLPSHPVRSDSPLTGLTLSNGDQRIYYIDSQNLVNELAWVGRWVNTVLPSDASPGHPAAPYSGVTCFALNGSDSRVYYSGEFNRLSAMNWMGDHWENAELFLPGPAGPITVPQGGAMASFQEGNDAHVIFIEVANTENTTFTNLVEVQPSSQVAGSWQMGGVVDQQARQPSSMCLVKVSSGIKLFFVGQDAKMYVATKVGSTWATEVL</sequence>
<dbReference type="SUPFAM" id="SSF89372">
    <property type="entry name" value="Fucose-specific lectin"/>
    <property type="match status" value="1"/>
</dbReference>
<name>A0A178ZJB0_9EURO</name>
<organism evidence="4 5">
    <name type="scientific">Fonsecaea erecta</name>
    <dbReference type="NCBI Taxonomy" id="1367422"/>
    <lineage>
        <taxon>Eukaryota</taxon>
        <taxon>Fungi</taxon>
        <taxon>Dikarya</taxon>
        <taxon>Ascomycota</taxon>
        <taxon>Pezizomycotina</taxon>
        <taxon>Eurotiomycetes</taxon>
        <taxon>Chaetothyriomycetidae</taxon>
        <taxon>Chaetothyriales</taxon>
        <taxon>Herpotrichiellaceae</taxon>
        <taxon>Fonsecaea</taxon>
    </lineage>
</organism>
<comment type="similarity">
    <text evidence="1">Belongs to the fungal fucose-specific lectin family.</text>
</comment>